<organism evidence="8 9">
    <name type="scientific">Cyanidiococcus yangmingshanensis</name>
    <dbReference type="NCBI Taxonomy" id="2690220"/>
    <lineage>
        <taxon>Eukaryota</taxon>
        <taxon>Rhodophyta</taxon>
        <taxon>Bangiophyceae</taxon>
        <taxon>Cyanidiales</taxon>
        <taxon>Cyanidiaceae</taxon>
        <taxon>Cyanidiococcus</taxon>
    </lineage>
</organism>
<evidence type="ECO:0000313" key="9">
    <source>
        <dbReference type="Proteomes" id="UP000530660"/>
    </source>
</evidence>
<name>A0A7J7ICA6_9RHOD</name>
<evidence type="ECO:0000256" key="5">
    <source>
        <dbReference type="ARBA" id="ARBA00022694"/>
    </source>
</evidence>
<dbReference type="InterPro" id="IPR029063">
    <property type="entry name" value="SAM-dependent_MTases_sf"/>
</dbReference>
<evidence type="ECO:0000256" key="2">
    <source>
        <dbReference type="ARBA" id="ARBA00022603"/>
    </source>
</evidence>
<evidence type="ECO:0000256" key="7">
    <source>
        <dbReference type="PROSITE-ProRule" id="PRU00958"/>
    </source>
</evidence>
<evidence type="ECO:0000256" key="3">
    <source>
        <dbReference type="ARBA" id="ARBA00022679"/>
    </source>
</evidence>
<dbReference type="Proteomes" id="UP000530660">
    <property type="component" value="Unassembled WGS sequence"/>
</dbReference>
<keyword evidence="3 7" id="KW-0808">Transferase</keyword>
<comment type="catalytic activity">
    <reaction evidence="7">
        <text>guanosine(26) in tRNA + 2 S-adenosyl-L-methionine = N(2)-dimethylguanosine(26) in tRNA + 2 S-adenosyl-L-homocysteine + 2 H(+)</text>
        <dbReference type="Rhea" id="RHEA:43140"/>
        <dbReference type="Rhea" id="RHEA-COMP:10359"/>
        <dbReference type="Rhea" id="RHEA-COMP:10360"/>
        <dbReference type="ChEBI" id="CHEBI:15378"/>
        <dbReference type="ChEBI" id="CHEBI:57856"/>
        <dbReference type="ChEBI" id="CHEBI:59789"/>
        <dbReference type="ChEBI" id="CHEBI:74269"/>
        <dbReference type="ChEBI" id="CHEBI:74513"/>
        <dbReference type="EC" id="2.1.1.216"/>
    </reaction>
</comment>
<evidence type="ECO:0000256" key="6">
    <source>
        <dbReference type="ARBA" id="ARBA00022884"/>
    </source>
</evidence>
<dbReference type="GO" id="GO:0005634">
    <property type="term" value="C:nucleus"/>
    <property type="evidence" value="ECO:0007669"/>
    <property type="project" value="TreeGrafter"/>
</dbReference>
<keyword evidence="5 7" id="KW-0819">tRNA processing</keyword>
<comment type="similarity">
    <text evidence="7">Belongs to the class I-like SAM-binding methyltransferase superfamily. Trm1 family.</text>
</comment>
<evidence type="ECO:0000256" key="4">
    <source>
        <dbReference type="ARBA" id="ARBA00022691"/>
    </source>
</evidence>
<reference evidence="8 9" key="1">
    <citation type="journal article" date="2020" name="J. Phycol.">
        <title>Comparative genome analysis reveals Cyanidiococcus gen. nov., a new extremophilic red algal genus sister to Cyanidioschyzon (Cyanidioschyzonaceae, Rhodophyta).</title>
        <authorList>
            <person name="Liu S.-L."/>
            <person name="Chiang Y.-R."/>
            <person name="Yoon H.S."/>
            <person name="Fu H.-Y."/>
        </authorList>
    </citation>
    <scope>NUCLEOTIDE SEQUENCE [LARGE SCALE GENOMIC DNA]</scope>
    <source>
        <strain evidence="8 9">THAL066</strain>
    </source>
</reference>
<keyword evidence="4 7" id="KW-0949">S-adenosyl-L-methionine</keyword>
<dbReference type="SUPFAM" id="SSF53335">
    <property type="entry name" value="S-adenosyl-L-methionine-dependent methyltransferases"/>
    <property type="match status" value="1"/>
</dbReference>
<evidence type="ECO:0000313" key="8">
    <source>
        <dbReference type="EMBL" id="KAF6000736.1"/>
    </source>
</evidence>
<dbReference type="Pfam" id="PF02005">
    <property type="entry name" value="TRM"/>
    <property type="match status" value="1"/>
</dbReference>
<dbReference type="PANTHER" id="PTHR10631:SF9">
    <property type="entry name" value="TRNA (GUANINE(26)-N(2))-DIMETHYLTRANSFERASE"/>
    <property type="match status" value="1"/>
</dbReference>
<dbReference type="PANTHER" id="PTHR10631">
    <property type="entry name" value="N 2 ,N 2 -DIMETHYLGUANOSINE TRNA METHYLTRANSFERASE"/>
    <property type="match status" value="1"/>
</dbReference>
<dbReference type="OrthoDB" id="6349953at2759"/>
<dbReference type="EC" id="2.1.1.216" evidence="7"/>
<sequence>MVLMMIAWAPSCAFHAAPWASQAYRKRSRRRRTRGALRVPRCQVYHEGLATFELPPEGSFYRAASRPVRDLGVLAALALTEETGDRLHVADLLSGVSAVRALRYAAEANAKLVLVNDAISGPGRAVLRRNSTYAAPDTVWIQRHEDLFQLACSSEWTSSFDLVDIDAFGTGAPEVASGVLRFLRCSRTRSKLAGRCYTQTDAAPAPGALLYACSTASVTAAGLNPQKARQTYGAEIARHAAVHEQGLRLLITMVRHHALQAGLIARPLFSYYHRAGDTFRVMFRVTLEENLISKAATTADHDAGLLYNCVACGQLWCIVTPNENLAQCPGCGIPVMAPRVRTSGPFYLGPLHDPYFVERMLTIISEAPSDHFDGGTQTALKLMLDEATRQGHPFYYRIGDLARRAGCSPPPLFRFLQRLELAEQAYLDAGRLPRQVVTAQWRAARASVDAQGIRTGLPMPAILEAMREISS</sequence>
<dbReference type="AlphaFoldDB" id="A0A7J7ICA6"/>
<keyword evidence="9" id="KW-1185">Reference proteome</keyword>
<dbReference type="Gene3D" id="3.40.50.150">
    <property type="entry name" value="Vaccinia Virus protein VP39"/>
    <property type="match status" value="1"/>
</dbReference>
<dbReference type="GO" id="GO:0002940">
    <property type="term" value="P:tRNA N2-guanine methylation"/>
    <property type="evidence" value="ECO:0007669"/>
    <property type="project" value="TreeGrafter"/>
</dbReference>
<keyword evidence="1 7" id="KW-0820">tRNA-binding</keyword>
<keyword evidence="6 7" id="KW-0694">RNA-binding</keyword>
<protein>
    <recommendedName>
        <fullName evidence="7">tRNA (guanine(26)-N(2))-dimethyltransferase</fullName>
        <ecNumber evidence="7">2.1.1.216</ecNumber>
    </recommendedName>
</protein>
<comment type="caution">
    <text evidence="8">The sequence shown here is derived from an EMBL/GenBank/DDBJ whole genome shotgun (WGS) entry which is preliminary data.</text>
</comment>
<dbReference type="GO" id="GO:0000049">
    <property type="term" value="F:tRNA binding"/>
    <property type="evidence" value="ECO:0007669"/>
    <property type="project" value="UniProtKB-UniRule"/>
</dbReference>
<dbReference type="GO" id="GO:0160104">
    <property type="term" value="F:tRNA (guanine(26)-N2)-dimethyltransferase activity"/>
    <property type="evidence" value="ECO:0007669"/>
    <property type="project" value="UniProtKB-UniRule"/>
</dbReference>
<evidence type="ECO:0000256" key="1">
    <source>
        <dbReference type="ARBA" id="ARBA00022555"/>
    </source>
</evidence>
<dbReference type="InterPro" id="IPR002905">
    <property type="entry name" value="Trm1"/>
</dbReference>
<accession>A0A7J7ICA6</accession>
<proteinExistence type="inferred from homology"/>
<gene>
    <name evidence="8" type="primary">TRM1</name>
    <name evidence="8" type="ORF">F1559_002559</name>
</gene>
<dbReference type="PROSITE" id="PS51626">
    <property type="entry name" value="SAM_MT_TRM1"/>
    <property type="match status" value="1"/>
</dbReference>
<keyword evidence="2 7" id="KW-0489">Methyltransferase</keyword>
<dbReference type="EMBL" id="VWRR01000018">
    <property type="protein sequence ID" value="KAF6000736.1"/>
    <property type="molecule type" value="Genomic_DNA"/>
</dbReference>